<keyword evidence="2" id="KW-0560">Oxidoreductase</keyword>
<dbReference type="GO" id="GO:0004497">
    <property type="term" value="F:monooxygenase activity"/>
    <property type="evidence" value="ECO:0007669"/>
    <property type="project" value="UniProtKB-KW"/>
</dbReference>
<dbReference type="SUPFAM" id="SSF51679">
    <property type="entry name" value="Bacterial luciferase-like"/>
    <property type="match status" value="1"/>
</dbReference>
<organism evidence="2 4">
    <name type="scientific">Rathayibacter toxicus</name>
    <dbReference type="NCBI Taxonomy" id="145458"/>
    <lineage>
        <taxon>Bacteria</taxon>
        <taxon>Bacillati</taxon>
        <taxon>Actinomycetota</taxon>
        <taxon>Actinomycetes</taxon>
        <taxon>Micrococcales</taxon>
        <taxon>Microbacteriaceae</taxon>
        <taxon>Rathayibacter</taxon>
    </lineage>
</organism>
<dbReference type="Proteomes" id="UP000237966">
    <property type="component" value="Unassembled WGS sequence"/>
</dbReference>
<evidence type="ECO:0000313" key="3">
    <source>
        <dbReference type="EMBL" id="PPI16860.1"/>
    </source>
</evidence>
<dbReference type="RefSeq" id="WP_042733768.1">
    <property type="nucleotide sequence ID" value="NZ_CP010848.1"/>
</dbReference>
<accession>A0A0C5BFN6</accession>
<dbReference type="PANTHER" id="PTHR30137:SF6">
    <property type="entry name" value="LUCIFERASE-LIKE MONOOXYGENASE"/>
    <property type="match status" value="1"/>
</dbReference>
<comment type="caution">
    <text evidence="2">The sequence shown here is derived from an EMBL/GenBank/DDBJ whole genome shotgun (WGS) entry which is preliminary data.</text>
</comment>
<dbReference type="InterPro" id="IPR011251">
    <property type="entry name" value="Luciferase-like_dom"/>
</dbReference>
<dbReference type="Proteomes" id="UP000052979">
    <property type="component" value="Unassembled WGS sequence"/>
</dbReference>
<dbReference type="STRING" id="145458.APU90_05105"/>
<keyword evidence="2" id="KW-0503">Monooxygenase</keyword>
<dbReference type="PANTHER" id="PTHR30137">
    <property type="entry name" value="LUCIFERASE-LIKE MONOOXYGENASE"/>
    <property type="match status" value="1"/>
</dbReference>
<dbReference type="InterPro" id="IPR036661">
    <property type="entry name" value="Luciferase-like_sf"/>
</dbReference>
<dbReference type="KEGG" id="rtc:APU90_05105"/>
<dbReference type="GO" id="GO:0016705">
    <property type="term" value="F:oxidoreductase activity, acting on paired donors, with incorporation or reduction of molecular oxygen"/>
    <property type="evidence" value="ECO:0007669"/>
    <property type="project" value="InterPro"/>
</dbReference>
<sequence>MDVGVNFFPDVEPDFKTGEQYFGECLEIVGSLEQLGFSHVRIVEHYFRGYGGYSPNPLLFLTAAAMVSLNLRLITGAVLPAFNHPLKLAGEIGMLDAISKGRLEVGFARAFLPHEFERFGVDMDSSRERFEEGVDAVVRLLTEESVSVSGKFHSFPATTSLPRPTQSPRPPMWVAALSSPESFRRAGERGFGVMVNPIAPESLRENILAYRNAWKESGHQGNGMVMLAFHMYCHEDVEQALRDARGPIDSYLDSLVSAASEWTTGSSSAAYPGYERMIRSMAEDNCESLIARDAALVGDPRSIIEQIERFYLRCGGFDVASLQVNFSSLDPRKSRASLELFARKVIPNILSLGAPACR</sequence>
<dbReference type="Gene3D" id="3.20.20.30">
    <property type="entry name" value="Luciferase-like domain"/>
    <property type="match status" value="1"/>
</dbReference>
<evidence type="ECO:0000259" key="1">
    <source>
        <dbReference type="Pfam" id="PF00296"/>
    </source>
</evidence>
<reference evidence="3 5" key="2">
    <citation type="submission" date="2018-02" db="EMBL/GenBank/DDBJ databases">
        <title>Bacteriophage NCPPB3778 and a type I-E CRISPR drive the evolution of the US Biological Select Agent, Rathayibacter toxicus.</title>
        <authorList>
            <person name="Davis E.W.II."/>
            <person name="Tabima J.F."/>
            <person name="Weisberg A.J."/>
            <person name="Lopes L.D."/>
            <person name="Wiseman M.S."/>
            <person name="Wiseman M.S."/>
            <person name="Pupko T."/>
            <person name="Belcher M.S."/>
            <person name="Sechler A.J."/>
            <person name="Tancos M.A."/>
            <person name="Schroeder B.K."/>
            <person name="Murray T.D."/>
            <person name="Luster D.G."/>
            <person name="Schneider W.L."/>
            <person name="Rogers E."/>
            <person name="Andreote F.D."/>
            <person name="Grunwald N.J."/>
            <person name="Putnam M.L."/>
            <person name="Chang J.H."/>
        </authorList>
    </citation>
    <scope>NUCLEOTIDE SEQUENCE [LARGE SCALE GENOMIC DNA]</scope>
    <source>
        <strain evidence="3 5">FH99</strain>
    </source>
</reference>
<protein>
    <submittedName>
        <fullName evidence="2">Alkane 1-monooxygenase</fullName>
    </submittedName>
    <submittedName>
        <fullName evidence="3">LLM class flavin-dependent oxidoreductase</fullName>
    </submittedName>
</protein>
<evidence type="ECO:0000313" key="4">
    <source>
        <dbReference type="Proteomes" id="UP000052979"/>
    </source>
</evidence>
<evidence type="ECO:0000313" key="2">
    <source>
        <dbReference type="EMBL" id="KKM47249.1"/>
    </source>
</evidence>
<dbReference type="AlphaFoldDB" id="A0A0C5BFN6"/>
<name>A0A0C5BFN6_9MICO</name>
<dbReference type="GeneID" id="93668086"/>
<dbReference type="InterPro" id="IPR050766">
    <property type="entry name" value="Bact_Lucif_Oxidored"/>
</dbReference>
<evidence type="ECO:0000313" key="5">
    <source>
        <dbReference type="Proteomes" id="UP000237966"/>
    </source>
</evidence>
<dbReference type="KEGG" id="rtx:TI83_01385"/>
<reference evidence="2 4" key="1">
    <citation type="submission" date="2015-04" db="EMBL/GenBank/DDBJ databases">
        <title>Draft genome sequence of Rathayibacter toxicus strain FH-142 (AKA 70134 or CS 32), a Western Australian isolate.</title>
        <authorList>
            <consortium name="Consortium for Microbial Forensics and Genomics (microFORGE)"/>
            <person name="Knight B.M."/>
            <person name="Roberts D.P."/>
            <person name="Lin D."/>
            <person name="Hari K."/>
            <person name="Fletcher J."/>
            <person name="Melcher U."/>
            <person name="Blagden T."/>
            <person name="Luster D.G."/>
            <person name="Sechler A.J."/>
            <person name="Schneider W.L."/>
            <person name="Winegar R.A."/>
        </authorList>
    </citation>
    <scope>NUCLEOTIDE SEQUENCE [LARGE SCALE GENOMIC DNA]</scope>
    <source>
        <strain evidence="2 4">FH142</strain>
    </source>
</reference>
<gene>
    <name evidence="3" type="ORF">C5C51_01140</name>
    <name evidence="2" type="ORF">VT73_00720</name>
</gene>
<dbReference type="EMBL" id="PSWU01000002">
    <property type="protein sequence ID" value="PPI16860.1"/>
    <property type="molecule type" value="Genomic_DNA"/>
</dbReference>
<dbReference type="PATRIC" id="fig|145458.7.peg.334"/>
<keyword evidence="4" id="KW-1185">Reference proteome</keyword>
<dbReference type="EMBL" id="LBFI01000002">
    <property type="protein sequence ID" value="KKM47249.1"/>
    <property type="molecule type" value="Genomic_DNA"/>
</dbReference>
<dbReference type="GO" id="GO:0005829">
    <property type="term" value="C:cytosol"/>
    <property type="evidence" value="ECO:0007669"/>
    <property type="project" value="TreeGrafter"/>
</dbReference>
<dbReference type="OrthoDB" id="7903015at2"/>
<proteinExistence type="predicted"/>
<feature type="domain" description="Luciferase-like" evidence="1">
    <location>
        <begin position="1"/>
        <end position="310"/>
    </location>
</feature>
<dbReference type="Pfam" id="PF00296">
    <property type="entry name" value="Bac_luciferase"/>
    <property type="match status" value="1"/>
</dbReference>